<name>A0ABT3T5V8_9GAMM</name>
<protein>
    <recommendedName>
        <fullName evidence="2">DUF6868 domain-containing protein</fullName>
    </recommendedName>
</protein>
<evidence type="ECO:0000256" key="1">
    <source>
        <dbReference type="SAM" id="Phobius"/>
    </source>
</evidence>
<accession>A0ABT3T5V8</accession>
<dbReference type="RefSeq" id="WP_279249375.1">
    <property type="nucleotide sequence ID" value="NZ_SHNO01000001.1"/>
</dbReference>
<keyword evidence="1" id="KW-0812">Transmembrane</keyword>
<comment type="caution">
    <text evidence="3">The sequence shown here is derived from an EMBL/GenBank/DDBJ whole genome shotgun (WGS) entry which is preliminary data.</text>
</comment>
<proteinExistence type="predicted"/>
<gene>
    <name evidence="3" type="ORF">EYC82_09895</name>
</gene>
<feature type="transmembrane region" description="Helical" evidence="1">
    <location>
        <begin position="6"/>
        <end position="32"/>
    </location>
</feature>
<evidence type="ECO:0000313" key="3">
    <source>
        <dbReference type="EMBL" id="MCX2977665.1"/>
    </source>
</evidence>
<dbReference type="Pfam" id="PF21742">
    <property type="entry name" value="DUF6868"/>
    <property type="match status" value="1"/>
</dbReference>
<feature type="transmembrane region" description="Helical" evidence="1">
    <location>
        <begin position="53"/>
        <end position="76"/>
    </location>
</feature>
<dbReference type="Proteomes" id="UP001143304">
    <property type="component" value="Unassembled WGS sequence"/>
</dbReference>
<keyword evidence="4" id="KW-1185">Reference proteome</keyword>
<reference evidence="3" key="1">
    <citation type="submission" date="2019-02" db="EMBL/GenBank/DDBJ databases">
        <authorList>
            <person name="Li S.-H."/>
        </authorList>
    </citation>
    <scope>NUCLEOTIDE SEQUENCE</scope>
    <source>
        <strain evidence="3">IMCC11814</strain>
    </source>
</reference>
<feature type="domain" description="DUF6868" evidence="2">
    <location>
        <begin position="3"/>
        <end position="80"/>
    </location>
</feature>
<sequence>MIDLEILTAIFGWCALINIGLLLFSSLWVTVFRGFTKRVHSTLMQVDESELNAYYFQYLGNYKLLVLVFNLVPYIALKLVV</sequence>
<keyword evidence="1" id="KW-1133">Transmembrane helix</keyword>
<organism evidence="3 4">
    <name type="scientific">Candidatus Marimicrobium litorale</name>
    <dbReference type="NCBI Taxonomy" id="2518991"/>
    <lineage>
        <taxon>Bacteria</taxon>
        <taxon>Pseudomonadati</taxon>
        <taxon>Pseudomonadota</taxon>
        <taxon>Gammaproteobacteria</taxon>
        <taxon>Cellvibrionales</taxon>
        <taxon>Halieaceae</taxon>
        <taxon>Marimicrobium</taxon>
    </lineage>
</organism>
<evidence type="ECO:0000313" key="4">
    <source>
        <dbReference type="Proteomes" id="UP001143304"/>
    </source>
</evidence>
<dbReference type="InterPro" id="IPR049220">
    <property type="entry name" value="DUF6868"/>
</dbReference>
<keyword evidence="1" id="KW-0472">Membrane</keyword>
<dbReference type="EMBL" id="SHNO01000001">
    <property type="protein sequence ID" value="MCX2977665.1"/>
    <property type="molecule type" value="Genomic_DNA"/>
</dbReference>
<evidence type="ECO:0000259" key="2">
    <source>
        <dbReference type="Pfam" id="PF21742"/>
    </source>
</evidence>